<dbReference type="Proteomes" id="UP000320244">
    <property type="component" value="Unassembled WGS sequence"/>
</dbReference>
<dbReference type="EMBL" id="VCQV01000002">
    <property type="protein sequence ID" value="TWP38667.1"/>
    <property type="molecule type" value="Genomic_DNA"/>
</dbReference>
<keyword evidence="11" id="KW-1185">Reference proteome</keyword>
<evidence type="ECO:0000256" key="6">
    <source>
        <dbReference type="ARBA" id="ARBA00022842"/>
    </source>
</evidence>
<dbReference type="OrthoDB" id="9802794at2"/>
<accession>A0A563E829</accession>
<keyword evidence="4 10" id="KW-0808">Transferase</keyword>
<dbReference type="SUPFAM" id="SSF52374">
    <property type="entry name" value="Nucleotidylyl transferase"/>
    <property type="match status" value="1"/>
</dbReference>
<feature type="domain" description="Cytidyltransferase-like" evidence="9">
    <location>
        <begin position="6"/>
        <end position="97"/>
    </location>
</feature>
<keyword evidence="5 10" id="KW-0548">Nucleotidyltransferase</keyword>
<dbReference type="PRINTS" id="PR01020">
    <property type="entry name" value="LPSBIOSNTHSS"/>
</dbReference>
<dbReference type="PANTHER" id="PTHR43793">
    <property type="entry name" value="FAD SYNTHASE"/>
    <property type="match status" value="1"/>
</dbReference>
<evidence type="ECO:0000256" key="3">
    <source>
        <dbReference type="ARBA" id="ARBA00022490"/>
    </source>
</evidence>
<evidence type="ECO:0000256" key="5">
    <source>
        <dbReference type="ARBA" id="ARBA00022695"/>
    </source>
</evidence>
<comment type="catalytic activity">
    <reaction evidence="8">
        <text>(R)-4'-phosphopantetheine + ATP + H(+) = 3'-dephospho-CoA + diphosphate</text>
        <dbReference type="Rhea" id="RHEA:19801"/>
        <dbReference type="ChEBI" id="CHEBI:15378"/>
        <dbReference type="ChEBI" id="CHEBI:30616"/>
        <dbReference type="ChEBI" id="CHEBI:33019"/>
        <dbReference type="ChEBI" id="CHEBI:57328"/>
        <dbReference type="ChEBI" id="CHEBI:61723"/>
        <dbReference type="EC" id="2.7.7.3"/>
    </reaction>
</comment>
<evidence type="ECO:0000259" key="9">
    <source>
        <dbReference type="Pfam" id="PF01467"/>
    </source>
</evidence>
<dbReference type="RefSeq" id="WP_146315070.1">
    <property type="nucleotide sequence ID" value="NZ_VCQV01000002.1"/>
</dbReference>
<dbReference type="PANTHER" id="PTHR43793:SF1">
    <property type="entry name" value="FAD SYNTHASE"/>
    <property type="match status" value="1"/>
</dbReference>
<keyword evidence="3" id="KW-0963">Cytoplasm</keyword>
<dbReference type="AlphaFoldDB" id="A0A563E829"/>
<comment type="caution">
    <text evidence="10">The sequence shown here is derived from an EMBL/GenBank/DDBJ whole genome shotgun (WGS) entry which is preliminary data.</text>
</comment>
<gene>
    <name evidence="10" type="ORF">FGL98_02470</name>
</gene>
<organism evidence="10 11">
    <name type="scientific">Leekyejoonella antrihumi</name>
    <dbReference type="NCBI Taxonomy" id="1660198"/>
    <lineage>
        <taxon>Bacteria</taxon>
        <taxon>Bacillati</taxon>
        <taxon>Actinomycetota</taxon>
        <taxon>Actinomycetes</taxon>
        <taxon>Micrococcales</taxon>
        <taxon>Dermacoccaceae</taxon>
        <taxon>Leekyejoonella</taxon>
    </lineage>
</organism>
<reference evidence="10 11" key="2">
    <citation type="submission" date="2019-08" db="EMBL/GenBank/DDBJ databases">
        <title>Jejuicoccus antrihumi gen. nov., sp. nov., a new member of the family Dermacoccaceae isolated from a cave.</title>
        <authorList>
            <person name="Schumann P."/>
            <person name="Kim I.S."/>
        </authorList>
    </citation>
    <scope>NUCLEOTIDE SEQUENCE [LARGE SCALE GENOMIC DNA]</scope>
    <source>
        <strain evidence="10 11">C5-26</strain>
    </source>
</reference>
<reference evidence="10 11" key="1">
    <citation type="submission" date="2019-05" db="EMBL/GenBank/DDBJ databases">
        <authorList>
            <person name="Lee S.D."/>
        </authorList>
    </citation>
    <scope>NUCLEOTIDE SEQUENCE [LARGE SCALE GENOMIC DNA]</scope>
    <source>
        <strain evidence="10 11">C5-26</strain>
    </source>
</reference>
<evidence type="ECO:0000313" key="11">
    <source>
        <dbReference type="Proteomes" id="UP000320244"/>
    </source>
</evidence>
<dbReference type="GO" id="GO:0004595">
    <property type="term" value="F:pantetheine-phosphate adenylyltransferase activity"/>
    <property type="evidence" value="ECO:0007669"/>
    <property type="project" value="UniProtKB-EC"/>
</dbReference>
<dbReference type="InterPro" id="IPR014729">
    <property type="entry name" value="Rossmann-like_a/b/a_fold"/>
</dbReference>
<keyword evidence="7" id="KW-0173">Coenzyme A biosynthesis</keyword>
<dbReference type="GO" id="GO:0015937">
    <property type="term" value="P:coenzyme A biosynthetic process"/>
    <property type="evidence" value="ECO:0007669"/>
    <property type="project" value="UniProtKB-KW"/>
</dbReference>
<proteinExistence type="predicted"/>
<protein>
    <recommendedName>
        <fullName evidence="2">Phosphopantetheine adenylyltransferase</fullName>
        <ecNumber evidence="1">2.7.7.3</ecNumber>
    </recommendedName>
</protein>
<sequence>MNVVIVSGYFNPLHGGHLDMIESAAQLGEQLIVVVNNDTQQRLKKGKIILDESNRLRLMRAIKGVDSVVLAIDDDPTIVKTLEMIARQYPGDSLTFANGGDRNTTTAVPETDVCDHHHIRMVFGTGGAHKSDSSTRINQALGHQEVEPSR</sequence>
<evidence type="ECO:0000256" key="7">
    <source>
        <dbReference type="ARBA" id="ARBA00022993"/>
    </source>
</evidence>
<dbReference type="InterPro" id="IPR004821">
    <property type="entry name" value="Cyt_trans-like"/>
</dbReference>
<evidence type="ECO:0000256" key="2">
    <source>
        <dbReference type="ARBA" id="ARBA00013868"/>
    </source>
</evidence>
<evidence type="ECO:0000313" key="10">
    <source>
        <dbReference type="EMBL" id="TWP38667.1"/>
    </source>
</evidence>
<evidence type="ECO:0000256" key="1">
    <source>
        <dbReference type="ARBA" id="ARBA00012392"/>
    </source>
</evidence>
<dbReference type="NCBIfam" id="TIGR00125">
    <property type="entry name" value="cyt_tran_rel"/>
    <property type="match status" value="1"/>
</dbReference>
<dbReference type="InterPro" id="IPR001980">
    <property type="entry name" value="PPAT"/>
</dbReference>
<dbReference type="Gene3D" id="3.40.50.620">
    <property type="entry name" value="HUPs"/>
    <property type="match status" value="1"/>
</dbReference>
<dbReference type="EC" id="2.7.7.3" evidence="1"/>
<dbReference type="InterPro" id="IPR050385">
    <property type="entry name" value="Archaeal_FAD_synthase"/>
</dbReference>
<evidence type="ECO:0000256" key="4">
    <source>
        <dbReference type="ARBA" id="ARBA00022679"/>
    </source>
</evidence>
<dbReference type="Pfam" id="PF01467">
    <property type="entry name" value="CTP_transf_like"/>
    <property type="match status" value="1"/>
</dbReference>
<evidence type="ECO:0000256" key="8">
    <source>
        <dbReference type="ARBA" id="ARBA00029346"/>
    </source>
</evidence>
<keyword evidence="6" id="KW-0460">Magnesium</keyword>
<name>A0A563E829_9MICO</name>